<keyword evidence="2" id="KW-0812">Transmembrane</keyword>
<feature type="compositionally biased region" description="Polar residues" evidence="1">
    <location>
        <begin position="1258"/>
        <end position="1269"/>
    </location>
</feature>
<keyword evidence="2" id="KW-0472">Membrane</keyword>
<evidence type="ECO:0000256" key="1">
    <source>
        <dbReference type="SAM" id="MobiDB-lite"/>
    </source>
</evidence>
<organism evidence="3 4">
    <name type="scientific">Escallonia herrerae</name>
    <dbReference type="NCBI Taxonomy" id="1293975"/>
    <lineage>
        <taxon>Eukaryota</taxon>
        <taxon>Viridiplantae</taxon>
        <taxon>Streptophyta</taxon>
        <taxon>Embryophyta</taxon>
        <taxon>Tracheophyta</taxon>
        <taxon>Spermatophyta</taxon>
        <taxon>Magnoliopsida</taxon>
        <taxon>eudicotyledons</taxon>
        <taxon>Gunneridae</taxon>
        <taxon>Pentapetalae</taxon>
        <taxon>asterids</taxon>
        <taxon>campanulids</taxon>
        <taxon>Escalloniales</taxon>
        <taxon>Escalloniaceae</taxon>
        <taxon>Escallonia</taxon>
    </lineage>
</organism>
<keyword evidence="4" id="KW-1185">Reference proteome</keyword>
<name>A0AA88WW79_9ASTE</name>
<dbReference type="InterPro" id="IPR036322">
    <property type="entry name" value="WD40_repeat_dom_sf"/>
</dbReference>
<evidence type="ECO:0000256" key="2">
    <source>
        <dbReference type="SAM" id="Phobius"/>
    </source>
</evidence>
<comment type="caution">
    <text evidence="3">The sequence shown here is derived from an EMBL/GenBank/DDBJ whole genome shotgun (WGS) entry which is preliminary data.</text>
</comment>
<dbReference type="SUPFAM" id="SSF50978">
    <property type="entry name" value="WD40 repeat-like"/>
    <property type="match status" value="1"/>
</dbReference>
<dbReference type="SMART" id="SM00320">
    <property type="entry name" value="WD40"/>
    <property type="match status" value="4"/>
</dbReference>
<evidence type="ECO:0000313" key="4">
    <source>
        <dbReference type="Proteomes" id="UP001188597"/>
    </source>
</evidence>
<feature type="transmembrane region" description="Helical" evidence="2">
    <location>
        <begin position="1077"/>
        <end position="1097"/>
    </location>
</feature>
<dbReference type="Proteomes" id="UP001188597">
    <property type="component" value="Unassembled WGS sequence"/>
</dbReference>
<gene>
    <name evidence="3" type="ORF">RJ639_034054</name>
</gene>
<feature type="compositionally biased region" description="Low complexity" evidence="1">
    <location>
        <begin position="1279"/>
        <end position="1289"/>
    </location>
</feature>
<proteinExistence type="predicted"/>
<feature type="region of interest" description="Disordered" evidence="1">
    <location>
        <begin position="1212"/>
        <end position="1237"/>
    </location>
</feature>
<protein>
    <submittedName>
        <fullName evidence="3">Uncharacterized protein</fullName>
    </submittedName>
</protein>
<feature type="transmembrane region" description="Helical" evidence="2">
    <location>
        <begin position="893"/>
        <end position="913"/>
    </location>
</feature>
<accession>A0AA88WW79</accession>
<dbReference type="Gene3D" id="2.130.10.10">
    <property type="entry name" value="YVTN repeat-like/Quinoprotein amine dehydrogenase"/>
    <property type="match status" value="1"/>
</dbReference>
<dbReference type="PANTHER" id="PTHR34677:SF1">
    <property type="entry name" value="TRANSMEMBRANE PROTEIN"/>
    <property type="match status" value="1"/>
</dbReference>
<dbReference type="InterPro" id="IPR001680">
    <property type="entry name" value="WD40_rpt"/>
</dbReference>
<feature type="transmembrane region" description="Helical" evidence="2">
    <location>
        <begin position="1140"/>
        <end position="1157"/>
    </location>
</feature>
<feature type="region of interest" description="Disordered" evidence="1">
    <location>
        <begin position="1252"/>
        <end position="1294"/>
    </location>
</feature>
<dbReference type="InterPro" id="IPR015943">
    <property type="entry name" value="WD40/YVTN_repeat-like_dom_sf"/>
</dbReference>
<feature type="transmembrane region" description="Helical" evidence="2">
    <location>
        <begin position="1177"/>
        <end position="1198"/>
    </location>
</feature>
<sequence>MDVAHCYLDGNPDVVEFCAHDSFHRVLAASTYTLQEGDRPSRTGSVSLFNVNADVGCLELLHRVDTSGVFDMKWNPVSGSVRPLLAQADADGYLRLHRLESSADGSEVHGNGLKEINGEKVSSSMCLCLCLCLDWNPAATSFSVGLSDGSISIVSLRESQTTVIQEWKAHEFEVWATCFDIHQPELVYTGSDDCRFCCWDLRSDPSELAFQNTKVHGMGVCCIAKSPSDPHTLLTGSYDEHLRVEINLKAYGNGFEETFMVVLGFCGFMHESSLLRCWMIAYLQNVMLEKFLTRDCRMEIIHSRCARTDQLELDALAISGVLVKSPSFIPYTVAPTAYVTAATSFTSAPNVSVTISFSESCAGGGGFRCASANACNLLVYGSGQVLPSTLNILQPNLKYTLTVHVSSSAQYGRLVLVMDKNFCTDAAGNKFIRTEKSSFFVHFDRRNVFVNLRTHIPERLLQLNSETRTVQATSKYKNLKVYLYFTKPTLNSSTEILNSVHTSQGSLVPIGGDTLQNRRFGFQVENISTMAIVTVSLDSNSVVSRLGTLVSPVAPVTFLYDSQKPAVRLTTTSKMRTRHSMIPIFIKFMKPVFGFNSSHISLTGGHLQRSVHLTHEIHAQHCLFHEVSKRTYTVEIQADDDFISINIPENITEDVAGNKNLASNILQVRHYAVPVMSLVLSSFATAAFVVTASVAGLLTVSTASLLAVGAFSRRSSPLVSDPARILFRMACHIQIFALSRRLAVPLPVEYSEFARGLQWSIPSLSLPWETGHIHPVKTNPYSYGSKVHDSGIFETLQPQKENMDMVASVYGLPLSPMEYRSYFESQNIKPEADSILDPNYSNGWRDFYGSMFWLAVIGGSLILLHFLFRVILSFRKRKPENQKSYGALVFPRFEIFLVVLALPCVCNVSAALVRGGASSGVIVGILLLGVVTFLLLSLLLFLSIGITFGKLLQYKEVHQEGQRFHWYQEIVRVTLGPGKKGQWTWKKQFDSVHLTMLGPLFEDLRGPPKYMLSQISGQTLQKHSDRIIDSDDETEDAEAPFIQKLFGILRIYYTLLETMRRVSIGILAGAYSGSTSSTTPIIILLCITSFQLFFMVLKKPFIKKRVQLVEIVSVSSEVGIFATSLVLLEKEFSAGDKKKIGIFMLSLFLLTFLAQMINEWYSLYRQTKQLDPAKGSFLFGLKTALIGFLLFFIPRNFIKNLDSSFPMNNRTDGEAGDVASSGDRNRSSGSRSSGSMDKPWLKQLREIAKASFTKEGTGDQNDPSTSSGPWSGFWRGKKSGSSSLTSSSDFKSKPKGLYKDLEAIFASK</sequence>
<dbReference type="PANTHER" id="PTHR34677">
    <property type="match status" value="1"/>
</dbReference>
<feature type="transmembrane region" description="Helical" evidence="2">
    <location>
        <begin position="851"/>
        <end position="872"/>
    </location>
</feature>
<keyword evidence="2" id="KW-1133">Transmembrane helix</keyword>
<reference evidence="3" key="1">
    <citation type="submission" date="2022-12" db="EMBL/GenBank/DDBJ databases">
        <title>Draft genome assemblies for two species of Escallonia (Escalloniales).</title>
        <authorList>
            <person name="Chanderbali A."/>
            <person name="Dervinis C."/>
            <person name="Anghel I."/>
            <person name="Soltis D."/>
            <person name="Soltis P."/>
            <person name="Zapata F."/>
        </authorList>
    </citation>
    <scope>NUCLEOTIDE SEQUENCE</scope>
    <source>
        <strain evidence="3">UCBG64.0493</strain>
        <tissue evidence="3">Leaf</tissue>
    </source>
</reference>
<dbReference type="EMBL" id="JAVXUP010000177">
    <property type="protein sequence ID" value="KAK3035346.1"/>
    <property type="molecule type" value="Genomic_DNA"/>
</dbReference>
<feature type="transmembrane region" description="Helical" evidence="2">
    <location>
        <begin position="919"/>
        <end position="942"/>
    </location>
</feature>
<evidence type="ECO:0000313" key="3">
    <source>
        <dbReference type="EMBL" id="KAK3035346.1"/>
    </source>
</evidence>